<evidence type="ECO:0000313" key="1">
    <source>
        <dbReference type="EMBL" id="KAJ8044921.1"/>
    </source>
</evidence>
<keyword evidence="2" id="KW-1185">Reference proteome</keyword>
<proteinExistence type="predicted"/>
<gene>
    <name evidence="1" type="ORF">HOLleu_07812</name>
</gene>
<dbReference type="AlphaFoldDB" id="A0A9Q1CGJ6"/>
<comment type="caution">
    <text evidence="1">The sequence shown here is derived from an EMBL/GenBank/DDBJ whole genome shotgun (WGS) entry which is preliminary data.</text>
</comment>
<sequence>MEAAGKPPIGALAASNERMEEDNLAHHPTAGSAAETGQMRVPLATTSETRIMANNSNIYNHCTINNNYFQKNQVNPGQQSGPDESQLAFIMQNCVGEIVDVKVKICEIVEPAGRRQRKKMQFRGSFKVADETAHTLLKIFGAHKPETISLFRLNQSLSLKKVKVHAEFLSFNPDSTVTKSATSIKVSDTARCQMKDEDENDVMSPGQITMFEGIAKTKVLVEMVGALEEEKRPPKSRKKAWIRRCLTVKEREDNQMQPFTLIVWAEIAKEIYEEGKFYVFTKVKYNKKYKNLGTVENCRVIRCPDA</sequence>
<organism evidence="1 2">
    <name type="scientific">Holothuria leucospilota</name>
    <name type="common">Black long sea cucumber</name>
    <name type="synonym">Mertensiothuria leucospilota</name>
    <dbReference type="NCBI Taxonomy" id="206669"/>
    <lineage>
        <taxon>Eukaryota</taxon>
        <taxon>Metazoa</taxon>
        <taxon>Echinodermata</taxon>
        <taxon>Eleutherozoa</taxon>
        <taxon>Echinozoa</taxon>
        <taxon>Holothuroidea</taxon>
        <taxon>Aspidochirotacea</taxon>
        <taxon>Aspidochirotida</taxon>
        <taxon>Holothuriidae</taxon>
        <taxon>Holothuria</taxon>
    </lineage>
</organism>
<dbReference type="Proteomes" id="UP001152320">
    <property type="component" value="Chromosome 3"/>
</dbReference>
<reference evidence="1" key="1">
    <citation type="submission" date="2021-10" db="EMBL/GenBank/DDBJ databases">
        <title>Tropical sea cucumber genome reveals ecological adaptation and Cuvierian tubules defense mechanism.</title>
        <authorList>
            <person name="Chen T."/>
        </authorList>
    </citation>
    <scope>NUCLEOTIDE SEQUENCE</scope>
    <source>
        <strain evidence="1">Nanhai2018</strain>
        <tissue evidence="1">Muscle</tissue>
    </source>
</reference>
<name>A0A9Q1CGJ6_HOLLE</name>
<dbReference type="EMBL" id="JAIZAY010000003">
    <property type="protein sequence ID" value="KAJ8044921.1"/>
    <property type="molecule type" value="Genomic_DNA"/>
</dbReference>
<evidence type="ECO:0000313" key="2">
    <source>
        <dbReference type="Proteomes" id="UP001152320"/>
    </source>
</evidence>
<protein>
    <submittedName>
        <fullName evidence="1">Uncharacterized protein</fullName>
    </submittedName>
</protein>
<accession>A0A9Q1CGJ6</accession>